<dbReference type="InterPro" id="IPR011989">
    <property type="entry name" value="ARM-like"/>
</dbReference>
<proteinExistence type="predicted"/>
<name>A0A8I0HNA7_9CORY</name>
<dbReference type="Proteomes" id="UP000650224">
    <property type="component" value="Unassembled WGS sequence"/>
</dbReference>
<dbReference type="InterPro" id="IPR016024">
    <property type="entry name" value="ARM-type_fold"/>
</dbReference>
<reference evidence="1 2" key="1">
    <citation type="submission" date="2020-08" db="EMBL/GenBank/DDBJ databases">
        <title>A Genomic Blueprint of the Chicken Gut Microbiome.</title>
        <authorList>
            <person name="Gilroy R."/>
            <person name="Ravi A."/>
            <person name="Getino M."/>
            <person name="Pursley I."/>
            <person name="Horton D.L."/>
            <person name="Alikhan N.-F."/>
            <person name="Baker D."/>
            <person name="Gharbi K."/>
            <person name="Hall N."/>
            <person name="Watson M."/>
            <person name="Adriaenssens E.M."/>
            <person name="Foster-Nyarko E."/>
            <person name="Jarju S."/>
            <person name="Secka A."/>
            <person name="Antonio M."/>
            <person name="Oren A."/>
            <person name="Chaudhuri R."/>
            <person name="La Ragione R.M."/>
            <person name="Hildebrand F."/>
            <person name="Pallen M.J."/>
        </authorList>
    </citation>
    <scope>NUCLEOTIDE SEQUENCE [LARGE SCALE GENOMIC DNA]</scope>
    <source>
        <strain evidence="1 2">Sa1YVA5</strain>
    </source>
</reference>
<comment type="caution">
    <text evidence="1">The sequence shown here is derived from an EMBL/GenBank/DDBJ whole genome shotgun (WGS) entry which is preliminary data.</text>
</comment>
<keyword evidence="2" id="KW-1185">Reference proteome</keyword>
<dbReference type="Gene3D" id="1.25.10.10">
    <property type="entry name" value="Leucine-rich Repeat Variant"/>
    <property type="match status" value="1"/>
</dbReference>
<dbReference type="SUPFAM" id="SSF48371">
    <property type="entry name" value="ARM repeat"/>
    <property type="match status" value="1"/>
</dbReference>
<dbReference type="EMBL" id="JACSPR010000001">
    <property type="protein sequence ID" value="MBD8028928.1"/>
    <property type="molecule type" value="Genomic_DNA"/>
</dbReference>
<protein>
    <submittedName>
        <fullName evidence="1">HEAT repeat domain-containing protein</fullName>
    </submittedName>
</protein>
<dbReference type="Pfam" id="PF13646">
    <property type="entry name" value="HEAT_2"/>
    <property type="match status" value="1"/>
</dbReference>
<evidence type="ECO:0000313" key="1">
    <source>
        <dbReference type="EMBL" id="MBD8028928.1"/>
    </source>
</evidence>
<sequence>MTITRAFQSTDPSIRLRAALAAGTDPNPAHLVPLMERLGGEPHFFVRDMVTWALTRHPVTETFPLLTAALNDPEARSQALHTLSKIQAPGTWEVLTTQMLHDANAASRTAAWRLAVAVVPDTERAALATELVAELGRGDEDTQRSLIRALAALDGEVNPLLSAVIAHAQATQAYLQDPDGGIADHLHEARRVAALGPVAQN</sequence>
<gene>
    <name evidence="1" type="ORF">H9627_01055</name>
</gene>
<evidence type="ECO:0000313" key="2">
    <source>
        <dbReference type="Proteomes" id="UP000650224"/>
    </source>
</evidence>
<organism evidence="1 2">
    <name type="scientific">Corynebacterium gallinarum</name>
    <dbReference type="NCBI Taxonomy" id="2762214"/>
    <lineage>
        <taxon>Bacteria</taxon>
        <taxon>Bacillati</taxon>
        <taxon>Actinomycetota</taxon>
        <taxon>Actinomycetes</taxon>
        <taxon>Mycobacteriales</taxon>
        <taxon>Corynebacteriaceae</taxon>
        <taxon>Corynebacterium</taxon>
    </lineage>
</organism>
<dbReference type="AlphaFoldDB" id="A0A8I0HNA7"/>
<dbReference type="RefSeq" id="WP_191732177.1">
    <property type="nucleotide sequence ID" value="NZ_JACSPR010000001.1"/>
</dbReference>
<accession>A0A8I0HNA7</accession>